<feature type="compositionally biased region" description="Acidic residues" evidence="1">
    <location>
        <begin position="83"/>
        <end position="99"/>
    </location>
</feature>
<dbReference type="VEuPathDB" id="FungiDB:PC9H_011251"/>
<protein>
    <submittedName>
        <fullName evidence="2">Uncharacterized protein</fullName>
    </submittedName>
</protein>
<evidence type="ECO:0000313" key="2">
    <source>
        <dbReference type="EMBL" id="KAF7420733.1"/>
    </source>
</evidence>
<sequence length="301" mass="32704">MTGWTTKKRNNFLKAYIESYAKTSANSPERVSWRKDLYEAWEEQFGNLTPKDKHMISSYFNNHSKGSSKRARPSSSNIRSQSDDEDEADETDELEADNVEFDKGSGQEITEPSTSTAVSGVPTPPSPSSAPATGPTSAGQLAIARDEIPESASTSGGLRDSCQSDGQNLSACLRDVDTGGGHFAPVVYPTELPRLRRYLGVENIVIDAELPGLCPADVRVRYEDGILRLFAGKDDKDGLPDLRRTYDGALRVGSQNTDRIICGMADGILRLILARNKVTEAANTPEGESIKINDGLPTEFA</sequence>
<dbReference type="SUPFAM" id="SSF49764">
    <property type="entry name" value="HSP20-like chaperones"/>
    <property type="match status" value="1"/>
</dbReference>
<feature type="region of interest" description="Disordered" evidence="1">
    <location>
        <begin position="47"/>
        <end position="138"/>
    </location>
</feature>
<dbReference type="RefSeq" id="XP_036626591.1">
    <property type="nucleotide sequence ID" value="XM_036780736.1"/>
</dbReference>
<feature type="compositionally biased region" description="Low complexity" evidence="1">
    <location>
        <begin position="129"/>
        <end position="138"/>
    </location>
</feature>
<dbReference type="EMBL" id="JACETU010000009">
    <property type="protein sequence ID" value="KAF7420733.1"/>
    <property type="molecule type" value="Genomic_DNA"/>
</dbReference>
<dbReference type="AlphaFoldDB" id="A0A8H7DMZ9"/>
<organism evidence="2 3">
    <name type="scientific">Pleurotus ostreatus</name>
    <name type="common">Oyster mushroom</name>
    <name type="synonym">White-rot fungus</name>
    <dbReference type="NCBI Taxonomy" id="5322"/>
    <lineage>
        <taxon>Eukaryota</taxon>
        <taxon>Fungi</taxon>
        <taxon>Dikarya</taxon>
        <taxon>Basidiomycota</taxon>
        <taxon>Agaricomycotina</taxon>
        <taxon>Agaricomycetes</taxon>
        <taxon>Agaricomycetidae</taxon>
        <taxon>Agaricales</taxon>
        <taxon>Pleurotineae</taxon>
        <taxon>Pleurotaceae</taxon>
        <taxon>Pleurotus</taxon>
    </lineage>
</organism>
<dbReference type="InterPro" id="IPR008978">
    <property type="entry name" value="HSP20-like_chaperone"/>
</dbReference>
<gene>
    <name evidence="2" type="ORF">PC9H_011251</name>
</gene>
<accession>A0A8H7DMZ9</accession>
<evidence type="ECO:0000313" key="3">
    <source>
        <dbReference type="Proteomes" id="UP000623687"/>
    </source>
</evidence>
<dbReference type="Proteomes" id="UP000623687">
    <property type="component" value="Unassembled WGS sequence"/>
</dbReference>
<dbReference type="GeneID" id="59381069"/>
<dbReference type="CDD" id="cd00298">
    <property type="entry name" value="ACD_sHsps_p23-like"/>
    <property type="match status" value="1"/>
</dbReference>
<name>A0A8H7DMZ9_PLEOS</name>
<evidence type="ECO:0000256" key="1">
    <source>
        <dbReference type="SAM" id="MobiDB-lite"/>
    </source>
</evidence>
<comment type="caution">
    <text evidence="2">The sequence shown here is derived from an EMBL/GenBank/DDBJ whole genome shotgun (WGS) entry which is preliminary data.</text>
</comment>
<keyword evidence="3" id="KW-1185">Reference proteome</keyword>
<proteinExistence type="predicted"/>
<feature type="compositionally biased region" description="Low complexity" evidence="1">
    <location>
        <begin position="112"/>
        <end position="121"/>
    </location>
</feature>
<reference evidence="2" key="1">
    <citation type="submission" date="2019-07" db="EMBL/GenBank/DDBJ databases">
        <authorList>
            <person name="Palmer J.M."/>
        </authorList>
    </citation>
    <scope>NUCLEOTIDE SEQUENCE</scope>
    <source>
        <strain evidence="2">PC9</strain>
    </source>
</reference>